<dbReference type="OrthoDB" id="9808744at2"/>
<proteinExistence type="inferred from homology"/>
<sequence length="115" mass="12933">MSRVLPWQIWLVDFGTPVGSEQRGRRPALVVASDLHCRFPIDMTLVVPLTTRDRGLSHHVLISSPASGLRQRSWARIEDITSISTHRLVSDGPLGCADEGEIRTVQRWLRRLVAV</sequence>
<dbReference type="PANTHER" id="PTHR33988">
    <property type="entry name" value="ENDORIBONUCLEASE MAZF-RELATED"/>
    <property type="match status" value="1"/>
</dbReference>
<evidence type="ECO:0000313" key="5">
    <source>
        <dbReference type="Proteomes" id="UP000077701"/>
    </source>
</evidence>
<comment type="similarity">
    <text evidence="1 3">Belongs to the PemK/MazF family.</text>
</comment>
<dbReference type="PIRSF" id="PIRSF033490">
    <property type="entry name" value="MazF"/>
    <property type="match status" value="1"/>
</dbReference>
<dbReference type="Pfam" id="PF02452">
    <property type="entry name" value="PemK_toxin"/>
    <property type="match status" value="1"/>
</dbReference>
<evidence type="ECO:0000256" key="3">
    <source>
        <dbReference type="PIRNR" id="PIRNR033490"/>
    </source>
</evidence>
<protein>
    <recommendedName>
        <fullName evidence="3">mRNA interferase</fullName>
        <ecNumber evidence="3">3.1.-.-</ecNumber>
    </recommendedName>
</protein>
<dbReference type="SUPFAM" id="SSF50118">
    <property type="entry name" value="Cell growth inhibitor/plasmid maintenance toxic component"/>
    <property type="match status" value="1"/>
</dbReference>
<organism evidence="4 5">
    <name type="scientific">Planomonospora sphaerica</name>
    <dbReference type="NCBI Taxonomy" id="161355"/>
    <lineage>
        <taxon>Bacteria</taxon>
        <taxon>Bacillati</taxon>
        <taxon>Actinomycetota</taxon>
        <taxon>Actinomycetes</taxon>
        <taxon>Streptosporangiales</taxon>
        <taxon>Streptosporangiaceae</taxon>
        <taxon>Planomonospora</taxon>
    </lineage>
</organism>
<reference evidence="4 5" key="1">
    <citation type="journal article" date="2016" name="Genome Announc.">
        <title>Draft Genome Sequence of Planomonospora sphaerica JCM9374, a Rare Actinomycete.</title>
        <authorList>
            <person name="Dohra H."/>
            <person name="Suzuki T."/>
            <person name="Inoue Y."/>
            <person name="Kodani S."/>
        </authorList>
    </citation>
    <scope>NUCLEOTIDE SEQUENCE [LARGE SCALE GENOMIC DNA]</scope>
    <source>
        <strain evidence="4 5">JCM 9374</strain>
    </source>
</reference>
<keyword evidence="5" id="KW-1185">Reference proteome</keyword>
<dbReference type="GO" id="GO:0016075">
    <property type="term" value="P:rRNA catabolic process"/>
    <property type="evidence" value="ECO:0007669"/>
    <property type="project" value="TreeGrafter"/>
</dbReference>
<dbReference type="GO" id="GO:0016787">
    <property type="term" value="F:hydrolase activity"/>
    <property type="evidence" value="ECO:0007669"/>
    <property type="project" value="UniProtKB-KW"/>
</dbReference>
<comment type="caution">
    <text evidence="4">The sequence shown here is derived from an EMBL/GenBank/DDBJ whole genome shotgun (WGS) entry which is preliminary data.</text>
</comment>
<dbReference type="PANTHER" id="PTHR33988:SF1">
    <property type="entry name" value="ENDORIBONUCLEASE MAZF7-RELATED"/>
    <property type="match status" value="1"/>
</dbReference>
<gene>
    <name evidence="4" type="ORF">PS9374_01686</name>
</gene>
<keyword evidence="3" id="KW-0540">Nuclease</keyword>
<dbReference type="InterPro" id="IPR011067">
    <property type="entry name" value="Plasmid_toxin/cell-grow_inhib"/>
</dbReference>
<dbReference type="Gene3D" id="2.30.30.110">
    <property type="match status" value="1"/>
</dbReference>
<dbReference type="GO" id="GO:0006402">
    <property type="term" value="P:mRNA catabolic process"/>
    <property type="evidence" value="ECO:0007669"/>
    <property type="project" value="TreeGrafter"/>
</dbReference>
<evidence type="ECO:0000256" key="2">
    <source>
        <dbReference type="ARBA" id="ARBA00022649"/>
    </source>
</evidence>
<keyword evidence="2" id="KW-1277">Toxin-antitoxin system</keyword>
<dbReference type="InterPro" id="IPR003477">
    <property type="entry name" value="PemK-like"/>
</dbReference>
<reference evidence="5" key="2">
    <citation type="submission" date="2016-04" db="EMBL/GenBank/DDBJ databases">
        <title>Planomonospora sphaerica JCM9374 whole genome shotgun sequence.</title>
        <authorList>
            <person name="Suzuki T."/>
            <person name="Dohra H."/>
            <person name="Kodani S."/>
        </authorList>
    </citation>
    <scope>NUCLEOTIDE SEQUENCE [LARGE SCALE GENOMIC DNA]</scope>
    <source>
        <strain evidence="5">JCM 9374</strain>
    </source>
</reference>
<dbReference type="AlphaFoldDB" id="A0A171C3D6"/>
<dbReference type="EMBL" id="BDCX01000003">
    <property type="protein sequence ID" value="GAT66042.1"/>
    <property type="molecule type" value="Genomic_DNA"/>
</dbReference>
<evidence type="ECO:0000313" key="4">
    <source>
        <dbReference type="EMBL" id="GAT66042.1"/>
    </source>
</evidence>
<dbReference type="Proteomes" id="UP000077701">
    <property type="component" value="Unassembled WGS sequence"/>
</dbReference>
<dbReference type="STRING" id="161355.PS9374_01686"/>
<dbReference type="GO" id="GO:0004521">
    <property type="term" value="F:RNA endonuclease activity"/>
    <property type="evidence" value="ECO:0007669"/>
    <property type="project" value="TreeGrafter"/>
</dbReference>
<comment type="function">
    <text evidence="3">Toxic component of a type II toxin-antitoxin (TA) system.</text>
</comment>
<keyword evidence="3" id="KW-0378">Hydrolase</keyword>
<keyword evidence="3" id="KW-0255">Endonuclease</keyword>
<dbReference type="RefSeq" id="WP_068895894.1">
    <property type="nucleotide sequence ID" value="NZ_BDCX01000003.1"/>
</dbReference>
<dbReference type="GO" id="GO:0003677">
    <property type="term" value="F:DNA binding"/>
    <property type="evidence" value="ECO:0007669"/>
    <property type="project" value="InterPro"/>
</dbReference>
<accession>A0A171C3D6</accession>
<evidence type="ECO:0000256" key="1">
    <source>
        <dbReference type="ARBA" id="ARBA00007521"/>
    </source>
</evidence>
<dbReference type="EC" id="3.1.-.-" evidence="3"/>
<name>A0A171C3D6_9ACTN</name>